<dbReference type="EMBL" id="VSWC01000196">
    <property type="protein sequence ID" value="KAA1066337.1"/>
    <property type="molecule type" value="Genomic_DNA"/>
</dbReference>
<evidence type="ECO:0000313" key="3">
    <source>
        <dbReference type="EMBL" id="KAA1128341.1"/>
    </source>
</evidence>
<gene>
    <name evidence="2" type="ORF">PGT21_028661</name>
    <name evidence="3" type="ORF">PGTUg99_011307</name>
</gene>
<keyword evidence="1" id="KW-0732">Signal</keyword>
<evidence type="ECO:0000313" key="4">
    <source>
        <dbReference type="Proteomes" id="UP000324748"/>
    </source>
</evidence>
<name>A0A5B0RR33_PUCGR</name>
<dbReference type="Proteomes" id="UP000324748">
    <property type="component" value="Unassembled WGS sequence"/>
</dbReference>
<organism evidence="3 5">
    <name type="scientific">Puccinia graminis f. sp. tritici</name>
    <dbReference type="NCBI Taxonomy" id="56615"/>
    <lineage>
        <taxon>Eukaryota</taxon>
        <taxon>Fungi</taxon>
        <taxon>Dikarya</taxon>
        <taxon>Basidiomycota</taxon>
        <taxon>Pucciniomycotina</taxon>
        <taxon>Pucciniomycetes</taxon>
        <taxon>Pucciniales</taxon>
        <taxon>Pucciniaceae</taxon>
        <taxon>Puccinia</taxon>
    </lineage>
</organism>
<dbReference type="Proteomes" id="UP000325313">
    <property type="component" value="Unassembled WGS sequence"/>
</dbReference>
<sequence>MHLSALCFLKLVLLGIIGRGVCFLTAERLLEMSKDEFRICSRAREDATEELDKLMQTDHNVNEFGKKITGERSMIFNKRKDFSEWENSWADNKTELMQKLCQKFANLLNPCLLHTPGIFTTREKEKELRGKIMSIQNNINDILSKQMGMEDDKTIPDETKKLTLTHKTIDDKSTPEMKVLSIMYTLENVWQMLESEGSLPKDSRNLQRLYSTLFYLNDIVVEFLIESEKHGLTTGPGFLKMTYLNNKKIILDQEKWGSIFFYYLWGKLPHKIDATTMYLNFDFHSSFEESLFTQELHHFLKVNTEEGNEHVWCENMIGRCYIALQIQSFNPKESYMEKEQQKLAELTSFFLTYTSDHSIRGSTKITFDQYMEHFLVKCGLITSILDWNSIDSFSESEMVQLKLLHNIFRYVVRYHHPSLENITYKGKKAYPQLLALNAEIMDLSDSYKEIYVKCGELLQGMALLYPEREEVLKKNIKDLLYFTDITKKDDDKLFDTAAKSQETIESYTESGSKYPVSIADKNPQEQMKVLFQSWKNQYNDSSSPNLTIKHKPGHCKSIRASSQIKLQLLQSLLAKLYDEKDLSFGNLDAKLKQMKTLLHQISIYHKSY</sequence>
<reference evidence="4 5" key="1">
    <citation type="submission" date="2019-05" db="EMBL/GenBank/DDBJ databases">
        <title>Emergence of the Ug99 lineage of the wheat stem rust pathogen through somatic hybridization.</title>
        <authorList>
            <person name="Li F."/>
            <person name="Upadhyaya N.M."/>
            <person name="Sperschneider J."/>
            <person name="Matny O."/>
            <person name="Nguyen-Phuc H."/>
            <person name="Mago R."/>
            <person name="Raley C."/>
            <person name="Miller M.E."/>
            <person name="Silverstein K.A.T."/>
            <person name="Henningsen E."/>
            <person name="Hirsch C.D."/>
            <person name="Visser B."/>
            <person name="Pretorius Z.A."/>
            <person name="Steffenson B.J."/>
            <person name="Schwessinger B."/>
            <person name="Dodds P.N."/>
            <person name="Figueroa M."/>
        </authorList>
    </citation>
    <scope>NUCLEOTIDE SEQUENCE [LARGE SCALE GENOMIC DNA]</scope>
    <source>
        <strain evidence="2">21-0</strain>
        <strain evidence="3 5">Ug99</strain>
    </source>
</reference>
<dbReference type="EMBL" id="VDEP01000142">
    <property type="protein sequence ID" value="KAA1128341.1"/>
    <property type="molecule type" value="Genomic_DNA"/>
</dbReference>
<proteinExistence type="predicted"/>
<keyword evidence="4" id="KW-1185">Reference proteome</keyword>
<dbReference type="AlphaFoldDB" id="A0A5B0RR33"/>
<protein>
    <submittedName>
        <fullName evidence="3">Uncharacterized protein</fullName>
    </submittedName>
</protein>
<comment type="caution">
    <text evidence="3">The sequence shown here is derived from an EMBL/GenBank/DDBJ whole genome shotgun (WGS) entry which is preliminary data.</text>
</comment>
<feature type="signal peptide" evidence="1">
    <location>
        <begin position="1"/>
        <end position="22"/>
    </location>
</feature>
<accession>A0A5B0RR33</accession>
<evidence type="ECO:0000313" key="5">
    <source>
        <dbReference type="Proteomes" id="UP000325313"/>
    </source>
</evidence>
<evidence type="ECO:0000313" key="2">
    <source>
        <dbReference type="EMBL" id="KAA1066337.1"/>
    </source>
</evidence>
<evidence type="ECO:0000256" key="1">
    <source>
        <dbReference type="SAM" id="SignalP"/>
    </source>
</evidence>
<feature type="chain" id="PRO_5036366652" evidence="1">
    <location>
        <begin position="23"/>
        <end position="608"/>
    </location>
</feature>